<keyword evidence="3" id="KW-0645">Protease</keyword>
<keyword evidence="8" id="KW-1185">Reference proteome</keyword>
<dbReference type="PIRSF" id="PIRSF015592">
    <property type="entry name" value="Prld-crbxl_pptds"/>
    <property type="match status" value="1"/>
</dbReference>
<dbReference type="PANTHER" id="PTHR23402">
    <property type="entry name" value="PROTEASE FAMILY C15 PYROGLUTAMYL-PEPTIDASE I-RELATED"/>
    <property type="match status" value="1"/>
</dbReference>
<gene>
    <name evidence="7" type="primary">pcp</name>
    <name evidence="7" type="ORF">KDH_01850</name>
</gene>
<protein>
    <recommendedName>
        <fullName evidence="6">Pyroglutamyl-peptidase I</fullName>
        <ecNumber evidence="6">3.4.19.3</ecNumber>
    </recommendedName>
</protein>
<dbReference type="PRINTS" id="PR00706">
    <property type="entry name" value="PYROGLUPTASE"/>
</dbReference>
<proteinExistence type="inferred from homology"/>
<keyword evidence="4" id="KW-0378">Hydrolase</keyword>
<dbReference type="SUPFAM" id="SSF53182">
    <property type="entry name" value="Pyrrolidone carboxyl peptidase (pyroglutamate aminopeptidase)"/>
    <property type="match status" value="1"/>
</dbReference>
<dbReference type="Gene3D" id="3.40.630.20">
    <property type="entry name" value="Peptidase C15, pyroglutamyl peptidase I-like"/>
    <property type="match status" value="1"/>
</dbReference>
<dbReference type="InterPro" id="IPR036440">
    <property type="entry name" value="Peptidase_C15-like_sf"/>
</dbReference>
<dbReference type="PANTHER" id="PTHR23402:SF1">
    <property type="entry name" value="PYROGLUTAMYL-PEPTIDASE I"/>
    <property type="match status" value="1"/>
</dbReference>
<dbReference type="PROSITE" id="PS01334">
    <property type="entry name" value="PYRASE_CYS"/>
    <property type="match status" value="1"/>
</dbReference>
<dbReference type="Pfam" id="PF01470">
    <property type="entry name" value="Peptidase_C15"/>
    <property type="match status" value="1"/>
</dbReference>
<dbReference type="EMBL" id="BSRI01000001">
    <property type="protein sequence ID" value="GLV53330.1"/>
    <property type="molecule type" value="Genomic_DNA"/>
</dbReference>
<comment type="caution">
    <text evidence="7">The sequence shown here is derived from an EMBL/GenBank/DDBJ whole genome shotgun (WGS) entry which is preliminary data.</text>
</comment>
<dbReference type="InterPro" id="IPR033694">
    <property type="entry name" value="PGPEP1_Cys_AS"/>
</dbReference>
<dbReference type="NCBIfam" id="NF009676">
    <property type="entry name" value="PRK13197.1"/>
    <property type="match status" value="1"/>
</dbReference>
<dbReference type="InterPro" id="IPR016125">
    <property type="entry name" value="Peptidase_C15-like"/>
</dbReference>
<evidence type="ECO:0000313" key="8">
    <source>
        <dbReference type="Proteomes" id="UP001344906"/>
    </source>
</evidence>
<evidence type="ECO:0000256" key="4">
    <source>
        <dbReference type="ARBA" id="ARBA00022801"/>
    </source>
</evidence>
<comment type="catalytic activity">
    <reaction evidence="6">
        <text>Release of an N-terminal pyroglutamyl group from a polypeptide, the second amino acid generally not being Pro.</text>
        <dbReference type="EC" id="3.4.19.3"/>
    </reaction>
</comment>
<evidence type="ECO:0000256" key="5">
    <source>
        <dbReference type="ARBA" id="ARBA00022807"/>
    </source>
</evidence>
<keyword evidence="2" id="KW-0963">Cytoplasm</keyword>
<evidence type="ECO:0000256" key="6">
    <source>
        <dbReference type="PROSITE-ProRule" id="PRU10077"/>
    </source>
</evidence>
<keyword evidence="5" id="KW-0788">Thiol protease</keyword>
<evidence type="ECO:0000256" key="1">
    <source>
        <dbReference type="ARBA" id="ARBA00006641"/>
    </source>
</evidence>
<comment type="similarity">
    <text evidence="1">Belongs to the peptidase C15 family.</text>
</comment>
<dbReference type="EC" id="3.4.19.3" evidence="6"/>
<reference evidence="7 8" key="1">
    <citation type="submission" date="2023-02" db="EMBL/GenBank/DDBJ databases">
        <title>Dictyobacter halimunensis sp. nov., a new member of the class Ktedonobacteria from forest soil in a geothermal area.</title>
        <authorList>
            <person name="Rachmania M.K."/>
            <person name="Ningsih F."/>
            <person name="Sakai Y."/>
            <person name="Yabe S."/>
            <person name="Yokota A."/>
            <person name="Sjamsuridzal W."/>
        </authorList>
    </citation>
    <scope>NUCLEOTIDE SEQUENCE [LARGE SCALE GENOMIC DNA]</scope>
    <source>
        <strain evidence="7 8">S3.2.2.5</strain>
    </source>
</reference>
<dbReference type="Proteomes" id="UP001344906">
    <property type="component" value="Unassembled WGS sequence"/>
</dbReference>
<evidence type="ECO:0000313" key="7">
    <source>
        <dbReference type="EMBL" id="GLV53330.1"/>
    </source>
</evidence>
<name>A0ABQ6FH52_9CHLR</name>
<accession>A0ABQ6FH52</accession>
<dbReference type="InterPro" id="IPR000816">
    <property type="entry name" value="Peptidase_C15"/>
</dbReference>
<evidence type="ECO:0000256" key="3">
    <source>
        <dbReference type="ARBA" id="ARBA00022670"/>
    </source>
</evidence>
<sequence>MKIMKVHISGFGPFGKEKTNPTARLIEDLDSYCIDGASLQLHLLPVTVQGIYDYAKLLYEESLDDEILVIAFGLAGGRKGMAIERVAINCFDFSIPDNDGKKLIDTPIVPEGPDAYFSGLPIKRIQASWQHTGIPGSVSNTAGTYLCNGLFYLLRHYTRASSARGGFIHVPYTEDIITDSSKPAMSYADVLSAAKIAIEVAIQHPDDEVLPGGAIY</sequence>
<feature type="active site" evidence="6">
    <location>
        <position position="147"/>
    </location>
</feature>
<dbReference type="CDD" id="cd00501">
    <property type="entry name" value="Peptidase_C15"/>
    <property type="match status" value="1"/>
</dbReference>
<evidence type="ECO:0000256" key="2">
    <source>
        <dbReference type="ARBA" id="ARBA00022490"/>
    </source>
</evidence>
<organism evidence="7 8">
    <name type="scientific">Dictyobacter halimunensis</name>
    <dbReference type="NCBI Taxonomy" id="3026934"/>
    <lineage>
        <taxon>Bacteria</taxon>
        <taxon>Bacillati</taxon>
        <taxon>Chloroflexota</taxon>
        <taxon>Ktedonobacteria</taxon>
        <taxon>Ktedonobacterales</taxon>
        <taxon>Dictyobacteraceae</taxon>
        <taxon>Dictyobacter</taxon>
    </lineage>
</organism>